<comment type="similarity">
    <text evidence="5">Belongs to the DEAD box helicase family.</text>
</comment>
<evidence type="ECO:0000256" key="1">
    <source>
        <dbReference type="ARBA" id="ARBA00022741"/>
    </source>
</evidence>
<evidence type="ECO:0000313" key="9">
    <source>
        <dbReference type="EMBL" id="THH01176.1"/>
    </source>
</evidence>
<dbReference type="InterPro" id="IPR011545">
    <property type="entry name" value="DEAD/DEAH_box_helicase_dom"/>
</dbReference>
<evidence type="ECO:0000259" key="8">
    <source>
        <dbReference type="PROSITE" id="PS51194"/>
    </source>
</evidence>
<keyword evidence="10" id="KW-1185">Reference proteome</keyword>
<dbReference type="InterPro" id="IPR014001">
    <property type="entry name" value="Helicase_ATP-bd"/>
</dbReference>
<dbReference type="GO" id="GO:0005524">
    <property type="term" value="F:ATP binding"/>
    <property type="evidence" value="ECO:0007669"/>
    <property type="project" value="UniProtKB-UniRule"/>
</dbReference>
<feature type="compositionally biased region" description="Polar residues" evidence="6">
    <location>
        <begin position="42"/>
        <end position="52"/>
    </location>
</feature>
<feature type="region of interest" description="Disordered" evidence="6">
    <location>
        <begin position="610"/>
        <end position="687"/>
    </location>
</feature>
<proteinExistence type="inferred from homology"/>
<accession>A0A4S4KRE1</accession>
<sequence length="687" mass="76194">MATKLVRAAVASSSILLRASRSGLASSRLTRLPAVRWASFAAQPQSEQSEGPTFTPKGPETADTGEDQPTFSSLRDKINPAVLKAITVKPFNFTTMSVVQAAVLPMLPGLAVPYNAKEPSSSRQDLLVKAKTGTGKTLGFIVPAIEARLKAIDAYGKQAVIDAGLDSDPRLEARARDVYARTHAGCLIISPTRELATQIANEAIRLSHHIKGFETRLFVGGESKRMQMRDWMHGSRDIVVATPGRIRDVLESEPEVLKGLEKTPMLILDEADTLLEMGFREEISAIADFLPQKPERQTFMFSATVSREIQQVAREILNKNHLFVNCVSEDSSPVHAHVPQYHTVLPSAGHQIPHLLRILAHDQLINPQKSKSIIFLPTTKMTQLFSTFLRELSKTLLPAGRQTHVYEIHSKRTQASRTKMSDMFRADTSRASILVSSDVSARGVDYPGVTRIIQVGMPSRAEQYVHRVGRTGRGDKAYGRADLILLPWEIGFVTWQLTDIPLKPLTVNELSTQVKALAEKLDETSQPATPYAPVLDKFDHHIASLLDQLDGDAIKETMLSMLGFYVPHFDELRVQKEVILAGLKEWAVHGCGLPTPPHVSATLLQKFGMSDSQQRSRSSFDFNRNKERGDNSHWQGRGRAAFFKSRNEGSERSFGRSRENSSYGSSDEYRGSRYSGSRTRRSGGDDF</sequence>
<dbReference type="SMART" id="SM00487">
    <property type="entry name" value="DEXDc"/>
    <property type="match status" value="1"/>
</dbReference>
<comment type="caution">
    <text evidence="9">The sequence shown here is derived from an EMBL/GenBank/DDBJ whole genome shotgun (WGS) entry which is preliminary data.</text>
</comment>
<dbReference type="Pfam" id="PF00270">
    <property type="entry name" value="DEAD"/>
    <property type="match status" value="1"/>
</dbReference>
<dbReference type="InterPro" id="IPR027417">
    <property type="entry name" value="P-loop_NTPase"/>
</dbReference>
<feature type="region of interest" description="Disordered" evidence="6">
    <location>
        <begin position="40"/>
        <end position="73"/>
    </location>
</feature>
<gene>
    <name evidence="9" type="ORF">EW026_g1469</name>
</gene>
<dbReference type="PANTHER" id="PTHR24031">
    <property type="entry name" value="RNA HELICASE"/>
    <property type="match status" value="1"/>
</dbReference>
<comment type="catalytic activity">
    <reaction evidence="5">
        <text>ATP + H2O = ADP + phosphate + H(+)</text>
        <dbReference type="Rhea" id="RHEA:13065"/>
        <dbReference type="ChEBI" id="CHEBI:15377"/>
        <dbReference type="ChEBI" id="CHEBI:15378"/>
        <dbReference type="ChEBI" id="CHEBI:30616"/>
        <dbReference type="ChEBI" id="CHEBI:43474"/>
        <dbReference type="ChEBI" id="CHEBI:456216"/>
        <dbReference type="EC" id="3.6.4.13"/>
    </reaction>
</comment>
<dbReference type="InterPro" id="IPR001650">
    <property type="entry name" value="Helicase_C-like"/>
</dbReference>
<dbReference type="GO" id="GO:0003723">
    <property type="term" value="F:RNA binding"/>
    <property type="evidence" value="ECO:0007669"/>
    <property type="project" value="UniProtKB-UniRule"/>
</dbReference>
<keyword evidence="5" id="KW-0347">Helicase</keyword>
<comment type="domain">
    <text evidence="5">The Q motif is unique to and characteristic of the DEAD box family of RNA helicases and controls ATP binding and hydrolysis.</text>
</comment>
<feature type="compositionally biased region" description="Basic and acidic residues" evidence="6">
    <location>
        <begin position="645"/>
        <end position="659"/>
    </location>
</feature>
<dbReference type="EC" id="3.6.4.13" evidence="5"/>
<dbReference type="Gene3D" id="3.40.50.300">
    <property type="entry name" value="P-loop containing nucleotide triphosphate hydrolases"/>
    <property type="match status" value="2"/>
</dbReference>
<evidence type="ECO:0000256" key="4">
    <source>
        <dbReference type="ARBA" id="ARBA00022884"/>
    </source>
</evidence>
<dbReference type="PROSITE" id="PS51192">
    <property type="entry name" value="HELICASE_ATP_BIND_1"/>
    <property type="match status" value="1"/>
</dbReference>
<organism evidence="9 10">
    <name type="scientific">Hermanssonia centrifuga</name>
    <dbReference type="NCBI Taxonomy" id="98765"/>
    <lineage>
        <taxon>Eukaryota</taxon>
        <taxon>Fungi</taxon>
        <taxon>Dikarya</taxon>
        <taxon>Basidiomycota</taxon>
        <taxon>Agaricomycotina</taxon>
        <taxon>Agaricomycetes</taxon>
        <taxon>Polyporales</taxon>
        <taxon>Meruliaceae</taxon>
        <taxon>Hermanssonia</taxon>
    </lineage>
</organism>
<evidence type="ECO:0000256" key="3">
    <source>
        <dbReference type="ARBA" id="ARBA00022840"/>
    </source>
</evidence>
<feature type="domain" description="Helicase C-terminal" evidence="8">
    <location>
        <begin position="360"/>
        <end position="518"/>
    </location>
</feature>
<keyword evidence="4 5" id="KW-0694">RNA-binding</keyword>
<dbReference type="GO" id="GO:0003724">
    <property type="term" value="F:RNA helicase activity"/>
    <property type="evidence" value="ECO:0007669"/>
    <property type="project" value="UniProtKB-EC"/>
</dbReference>
<keyword evidence="3 5" id="KW-0067">ATP-binding</keyword>
<evidence type="ECO:0000256" key="2">
    <source>
        <dbReference type="ARBA" id="ARBA00022801"/>
    </source>
</evidence>
<dbReference type="AlphaFoldDB" id="A0A4S4KRE1"/>
<comment type="function">
    <text evidence="5">RNA helicase.</text>
</comment>
<evidence type="ECO:0000259" key="7">
    <source>
        <dbReference type="PROSITE" id="PS51192"/>
    </source>
</evidence>
<dbReference type="Proteomes" id="UP000309038">
    <property type="component" value="Unassembled WGS sequence"/>
</dbReference>
<feature type="compositionally biased region" description="Low complexity" evidence="6">
    <location>
        <begin position="661"/>
        <end position="677"/>
    </location>
</feature>
<dbReference type="EMBL" id="SGPJ01000030">
    <property type="protein sequence ID" value="THH01176.1"/>
    <property type="molecule type" value="Genomic_DNA"/>
</dbReference>
<evidence type="ECO:0000313" key="10">
    <source>
        <dbReference type="Proteomes" id="UP000309038"/>
    </source>
</evidence>
<dbReference type="CDD" id="cd18787">
    <property type="entry name" value="SF2_C_DEAD"/>
    <property type="match status" value="1"/>
</dbReference>
<feature type="domain" description="Helicase ATP-binding" evidence="7">
    <location>
        <begin position="117"/>
        <end position="323"/>
    </location>
</feature>
<keyword evidence="2 5" id="KW-0378">Hydrolase</keyword>
<dbReference type="SUPFAM" id="SSF52540">
    <property type="entry name" value="P-loop containing nucleoside triphosphate hydrolases"/>
    <property type="match status" value="1"/>
</dbReference>
<evidence type="ECO:0000256" key="6">
    <source>
        <dbReference type="SAM" id="MobiDB-lite"/>
    </source>
</evidence>
<protein>
    <recommendedName>
        <fullName evidence="5">ATP-dependent RNA helicase</fullName>
        <ecNumber evidence="5">3.6.4.13</ecNumber>
    </recommendedName>
</protein>
<feature type="compositionally biased region" description="Low complexity" evidence="6">
    <location>
        <begin position="610"/>
        <end position="622"/>
    </location>
</feature>
<name>A0A4S4KRE1_9APHY</name>
<dbReference type="SMART" id="SM00490">
    <property type="entry name" value="HELICc"/>
    <property type="match status" value="1"/>
</dbReference>
<dbReference type="PROSITE" id="PS51194">
    <property type="entry name" value="HELICASE_CTER"/>
    <property type="match status" value="1"/>
</dbReference>
<reference evidence="9 10" key="1">
    <citation type="submission" date="2019-02" db="EMBL/GenBank/DDBJ databases">
        <title>Genome sequencing of the rare red list fungi Phlebia centrifuga.</title>
        <authorList>
            <person name="Buettner E."/>
            <person name="Kellner H."/>
        </authorList>
    </citation>
    <scope>NUCLEOTIDE SEQUENCE [LARGE SCALE GENOMIC DNA]</scope>
    <source>
        <strain evidence="9 10">DSM 108282</strain>
    </source>
</reference>
<evidence type="ECO:0000256" key="5">
    <source>
        <dbReference type="RuleBase" id="RU365068"/>
    </source>
</evidence>
<keyword evidence="1 5" id="KW-0547">Nucleotide-binding</keyword>
<dbReference type="GO" id="GO:0016787">
    <property type="term" value="F:hydrolase activity"/>
    <property type="evidence" value="ECO:0007669"/>
    <property type="project" value="UniProtKB-KW"/>
</dbReference>
<dbReference type="Pfam" id="PF00271">
    <property type="entry name" value="Helicase_C"/>
    <property type="match status" value="1"/>
</dbReference>